<evidence type="ECO:0000313" key="2">
    <source>
        <dbReference type="EMBL" id="SFQ94304.1"/>
    </source>
</evidence>
<feature type="region of interest" description="Disordered" evidence="1">
    <location>
        <begin position="143"/>
        <end position="169"/>
    </location>
</feature>
<dbReference type="OrthoDB" id="10267127at2759"/>
<protein>
    <submittedName>
        <fullName evidence="2">Uncharacterized protein</fullName>
    </submittedName>
</protein>
<evidence type="ECO:0000256" key="1">
    <source>
        <dbReference type="SAM" id="MobiDB-lite"/>
    </source>
</evidence>
<proteinExistence type="predicted"/>
<dbReference type="Bgee" id="WBGene00302982">
    <property type="expression patterns" value="Expressed in pharyngeal muscle cell (C elegans) and 3 other cell types or tissues"/>
</dbReference>
<dbReference type="STRING" id="6239.W02H5.19.1"/>
<keyword evidence="3" id="KW-1185">Reference proteome</keyword>
<dbReference type="InterPro" id="IPR028039">
    <property type="entry name" value="CCDC32"/>
</dbReference>
<reference evidence="2 3" key="1">
    <citation type="journal article" date="1998" name="Science">
        <title>Genome sequence of the nematode C. elegans: a platform for investigating biology.</title>
        <authorList>
            <consortium name="The C. elegans sequencing consortium"/>
            <person name="Sulson J.E."/>
            <person name="Waterston R."/>
        </authorList>
    </citation>
    <scope>NUCLEOTIDE SEQUENCE [LARGE SCALE GENOMIC DNA]</scope>
    <source>
        <strain evidence="2 3">Bristol N2</strain>
    </source>
</reference>
<evidence type="ECO:0000313" key="3">
    <source>
        <dbReference type="Proteomes" id="UP000001940"/>
    </source>
</evidence>
<evidence type="ECO:0000313" key="4">
    <source>
        <dbReference type="WormBase" id="W02H5.19"/>
    </source>
</evidence>
<dbReference type="WormBase" id="W02H5.19">
    <property type="protein sequence ID" value="CE51793"/>
    <property type="gene ID" value="WBGene00302982"/>
</dbReference>
<dbReference type="AGR" id="WB:WBGene00302982"/>
<organism evidence="2 3">
    <name type="scientific">Caenorhabditis elegans</name>
    <dbReference type="NCBI Taxonomy" id="6239"/>
    <lineage>
        <taxon>Eukaryota</taxon>
        <taxon>Metazoa</taxon>
        <taxon>Ecdysozoa</taxon>
        <taxon>Nematoda</taxon>
        <taxon>Chromadorea</taxon>
        <taxon>Rhabditida</taxon>
        <taxon>Rhabditina</taxon>
        <taxon>Rhabditomorpha</taxon>
        <taxon>Rhabditoidea</taxon>
        <taxon>Rhabditidae</taxon>
        <taxon>Peloderinae</taxon>
        <taxon>Caenorhabditis</taxon>
    </lineage>
</organism>
<sequence length="169" mass="19422">MSDPFAPQANTRQTDNTYLAALEKRLKAVKDKKKIDSKSILKDIESLKNDQIFKLLSQPEPEQSSEEQKFEDDFITQDKPVKPSLIRQKIAPHTCAINKNELAHIVKFDLAQKLHEFYGQLDESLEDREESHEILQELQELGNELETEHPRLKPDEAVEKSLETGSKAI</sequence>
<accession>A0A1I6CMA5</accession>
<name>A0A1I6CMA5_CAEEL</name>
<gene>
    <name evidence="2" type="ORF">CELE_W02H5.19</name>
    <name evidence="2 4" type="ORF">W02H5.19</name>
</gene>
<dbReference type="InParanoid" id="A0A1I6CMA5"/>
<feature type="compositionally biased region" description="Basic and acidic residues" evidence="1">
    <location>
        <begin position="146"/>
        <end position="162"/>
    </location>
</feature>
<dbReference type="Proteomes" id="UP000001940">
    <property type="component" value="Chromosome V"/>
</dbReference>
<dbReference type="AlphaFoldDB" id="A0A1I6CMA5"/>
<dbReference type="Pfam" id="PF14989">
    <property type="entry name" value="CCDC32"/>
    <property type="match status" value="1"/>
</dbReference>
<dbReference type="SMR" id="A0A1I6CMA5"/>
<dbReference type="EMBL" id="BX284605">
    <property type="protein sequence ID" value="SFQ94304.1"/>
    <property type="molecule type" value="Genomic_DNA"/>
</dbReference>